<comment type="subcellular location">
    <subcellularLocation>
        <location evidence="1">Cell membrane</location>
        <topology evidence="1">Multi-pass membrane protein</topology>
    </subcellularLocation>
</comment>
<dbReference type="Proteomes" id="UP000324996">
    <property type="component" value="Unassembled WGS sequence"/>
</dbReference>
<protein>
    <recommendedName>
        <fullName evidence="7">ABC3 transporter permease C-terminal domain-containing protein</fullName>
    </recommendedName>
</protein>
<keyword evidence="2" id="KW-1003">Cell membrane</keyword>
<organism evidence="8 9">
    <name type="scientific">Iodidimonas nitroreducens</name>
    <dbReference type="NCBI Taxonomy" id="1236968"/>
    <lineage>
        <taxon>Bacteria</taxon>
        <taxon>Pseudomonadati</taxon>
        <taxon>Pseudomonadota</taxon>
        <taxon>Alphaproteobacteria</taxon>
        <taxon>Iodidimonadales</taxon>
        <taxon>Iodidimonadaceae</taxon>
        <taxon>Iodidimonas</taxon>
    </lineage>
</organism>
<keyword evidence="9" id="KW-1185">Reference proteome</keyword>
<dbReference type="PANTHER" id="PTHR30572">
    <property type="entry name" value="MEMBRANE COMPONENT OF TRANSPORTER-RELATED"/>
    <property type="match status" value="1"/>
</dbReference>
<comment type="caution">
    <text evidence="8">The sequence shown here is derived from an EMBL/GenBank/DDBJ whole genome shotgun (WGS) entry which is preliminary data.</text>
</comment>
<gene>
    <name evidence="8" type="ORF">JCM17846_20800</name>
</gene>
<sequence length="292" mass="31208">MRGLGPLGVAIRAPAITAGRMFIPGRNELIVGEALLREFNGFEPGSMLRFGATQWTVVGVFSTGGVFDSEIWSDLGGVQNQFNRGSSVQSVRAKLINPQAIESLRSFADQDPRLTVDIISERRYYAEQSERTSDLILVLGWPLSIAMSLGALAGALNTIYLSVSARSRDIATVRAIGFSGFSAFCGTLAESLFLSAVGGLLGALVALVFFDGLSASTLGGNFTQVVFNFSLSSDLFIQGLWLALLIGLIGGFFPAIRQRACRWLRLLAAARGKIGAICKKSSAFEGKAMRIP</sequence>
<dbReference type="GO" id="GO:0022857">
    <property type="term" value="F:transmembrane transporter activity"/>
    <property type="evidence" value="ECO:0007669"/>
    <property type="project" value="TreeGrafter"/>
</dbReference>
<proteinExistence type="predicted"/>
<feature type="transmembrane region" description="Helical" evidence="6">
    <location>
        <begin position="235"/>
        <end position="256"/>
    </location>
</feature>
<name>A0A5A7N8J7_9PROT</name>
<dbReference type="InterPro" id="IPR003838">
    <property type="entry name" value="ABC3_permease_C"/>
</dbReference>
<accession>A0A5A7N8J7</accession>
<keyword evidence="3 6" id="KW-0812">Transmembrane</keyword>
<dbReference type="PANTHER" id="PTHR30572:SF15">
    <property type="entry name" value="ABC TRANSPORTER PERMEASE"/>
    <property type="match status" value="1"/>
</dbReference>
<evidence type="ECO:0000313" key="8">
    <source>
        <dbReference type="EMBL" id="GER04398.1"/>
    </source>
</evidence>
<evidence type="ECO:0000256" key="5">
    <source>
        <dbReference type="ARBA" id="ARBA00023136"/>
    </source>
</evidence>
<dbReference type="InterPro" id="IPR050250">
    <property type="entry name" value="Macrolide_Exporter_MacB"/>
</dbReference>
<dbReference type="GO" id="GO:0005886">
    <property type="term" value="C:plasma membrane"/>
    <property type="evidence" value="ECO:0007669"/>
    <property type="project" value="UniProtKB-SubCell"/>
</dbReference>
<feature type="transmembrane region" description="Helical" evidence="6">
    <location>
        <begin position="135"/>
        <end position="160"/>
    </location>
</feature>
<evidence type="ECO:0000256" key="2">
    <source>
        <dbReference type="ARBA" id="ARBA00022475"/>
    </source>
</evidence>
<evidence type="ECO:0000256" key="3">
    <source>
        <dbReference type="ARBA" id="ARBA00022692"/>
    </source>
</evidence>
<dbReference type="AlphaFoldDB" id="A0A5A7N8J7"/>
<keyword evidence="5 6" id="KW-0472">Membrane</keyword>
<feature type="domain" description="ABC3 transporter permease C-terminal" evidence="7">
    <location>
        <begin position="144"/>
        <end position="259"/>
    </location>
</feature>
<keyword evidence="4 6" id="KW-1133">Transmembrane helix</keyword>
<evidence type="ECO:0000256" key="4">
    <source>
        <dbReference type="ARBA" id="ARBA00022989"/>
    </source>
</evidence>
<dbReference type="EMBL" id="BKCN01000010">
    <property type="protein sequence ID" value="GER04398.1"/>
    <property type="molecule type" value="Genomic_DNA"/>
</dbReference>
<evidence type="ECO:0000256" key="1">
    <source>
        <dbReference type="ARBA" id="ARBA00004651"/>
    </source>
</evidence>
<evidence type="ECO:0000313" key="9">
    <source>
        <dbReference type="Proteomes" id="UP000324996"/>
    </source>
</evidence>
<dbReference type="Pfam" id="PF02687">
    <property type="entry name" value="FtsX"/>
    <property type="match status" value="1"/>
</dbReference>
<reference evidence="8 9" key="1">
    <citation type="submission" date="2019-09" db="EMBL/GenBank/DDBJ databases">
        <title>NBRP : Genome information of microbial organism related human and environment.</title>
        <authorList>
            <person name="Hattori M."/>
            <person name="Oshima K."/>
            <person name="Inaba H."/>
            <person name="Suda W."/>
            <person name="Sakamoto M."/>
            <person name="Iino T."/>
            <person name="Kitahara M."/>
            <person name="Oshida Y."/>
            <person name="Iida T."/>
            <person name="Kudo T."/>
            <person name="Itoh T."/>
            <person name="Ohkuma M."/>
        </authorList>
    </citation>
    <scope>NUCLEOTIDE SEQUENCE [LARGE SCALE GENOMIC DNA]</scope>
    <source>
        <strain evidence="8 9">Q-1</strain>
    </source>
</reference>
<evidence type="ECO:0000259" key="7">
    <source>
        <dbReference type="Pfam" id="PF02687"/>
    </source>
</evidence>
<evidence type="ECO:0000256" key="6">
    <source>
        <dbReference type="SAM" id="Phobius"/>
    </source>
</evidence>
<feature type="transmembrane region" description="Helical" evidence="6">
    <location>
        <begin position="181"/>
        <end position="210"/>
    </location>
</feature>